<dbReference type="PANTHER" id="PTHR38111:SF6">
    <property type="entry name" value="FINGER DOMAIN PROTEIN, PUTATIVE (AFU_ORTHOLOGUE AFUA_8G01940)-RELATED"/>
    <property type="match status" value="1"/>
</dbReference>
<sequence>MVLEDSSFEFIQEGPSKRVSRENKTRIRRKAMQSVGAARRRGDLAKDPKRWIAAPYPASKSLFSLQTSRPFPLSGMELLVRNLGLDPLDLSALSSVHIGAAASAVLYSDPTQLQDVLSCRQKSYFSHVAARFGHVNVLDDAFRCLVIMAHSLLIPTQRPTDAVVLSQYGKALRSLQSAINQETLRHSSEVLCATSILASYEILNSSSGRTNSASWSQHVAGAARLIQDRGPEQFTTDFDRALLISFVYPVCADSFLNNEPCFLDDPSWIQVLDASVIEDEDFSDGSKLGIELMKIMVKLSGLARRTSLAVAAQDTLRGEHLHVLETDIRNACSAAVAWRRKFNTSLMTAEKRNERDDFGKRHELLATELIIHVTLSRMLCAIVLDDRPYLDEEVQNMAQELRDLKKGVENNKRASFFLAQKTIVSDASIATHEIFQVAVDRGKIVEQSRLLEFCKELGRKNHDGKYYTLVSGSDWVRG</sequence>
<keyword evidence="2" id="KW-1185">Reference proteome</keyword>
<evidence type="ECO:0000313" key="2">
    <source>
        <dbReference type="Proteomes" id="UP000799770"/>
    </source>
</evidence>
<proteinExistence type="predicted"/>
<dbReference type="OrthoDB" id="4314040at2759"/>
<organism evidence="1 2">
    <name type="scientific">Lophiotrema nucula</name>
    <dbReference type="NCBI Taxonomy" id="690887"/>
    <lineage>
        <taxon>Eukaryota</taxon>
        <taxon>Fungi</taxon>
        <taxon>Dikarya</taxon>
        <taxon>Ascomycota</taxon>
        <taxon>Pezizomycotina</taxon>
        <taxon>Dothideomycetes</taxon>
        <taxon>Pleosporomycetidae</taxon>
        <taxon>Pleosporales</taxon>
        <taxon>Lophiotremataceae</taxon>
        <taxon>Lophiotrema</taxon>
    </lineage>
</organism>
<dbReference type="Proteomes" id="UP000799770">
    <property type="component" value="Unassembled WGS sequence"/>
</dbReference>
<evidence type="ECO:0000313" key="1">
    <source>
        <dbReference type="EMBL" id="KAF2111233.1"/>
    </source>
</evidence>
<dbReference type="PANTHER" id="PTHR38111">
    <property type="entry name" value="ZN(2)-C6 FUNGAL-TYPE DOMAIN-CONTAINING PROTEIN-RELATED"/>
    <property type="match status" value="1"/>
</dbReference>
<protein>
    <recommendedName>
        <fullName evidence="3">Fungal-specific transcription factor domain-containing protein</fullName>
    </recommendedName>
</protein>
<accession>A0A6A5YWJ9</accession>
<name>A0A6A5YWJ9_9PLEO</name>
<dbReference type="InterPro" id="IPR053178">
    <property type="entry name" value="Osmoadaptation_assoc"/>
</dbReference>
<reference evidence="1" key="1">
    <citation type="journal article" date="2020" name="Stud. Mycol.">
        <title>101 Dothideomycetes genomes: a test case for predicting lifestyles and emergence of pathogens.</title>
        <authorList>
            <person name="Haridas S."/>
            <person name="Albert R."/>
            <person name="Binder M."/>
            <person name="Bloem J."/>
            <person name="Labutti K."/>
            <person name="Salamov A."/>
            <person name="Andreopoulos B."/>
            <person name="Baker S."/>
            <person name="Barry K."/>
            <person name="Bills G."/>
            <person name="Bluhm B."/>
            <person name="Cannon C."/>
            <person name="Castanera R."/>
            <person name="Culley D."/>
            <person name="Daum C."/>
            <person name="Ezra D."/>
            <person name="Gonzalez J."/>
            <person name="Henrissat B."/>
            <person name="Kuo A."/>
            <person name="Liang C."/>
            <person name="Lipzen A."/>
            <person name="Lutzoni F."/>
            <person name="Magnuson J."/>
            <person name="Mondo S."/>
            <person name="Nolan M."/>
            <person name="Ohm R."/>
            <person name="Pangilinan J."/>
            <person name="Park H.-J."/>
            <person name="Ramirez L."/>
            <person name="Alfaro M."/>
            <person name="Sun H."/>
            <person name="Tritt A."/>
            <person name="Yoshinaga Y."/>
            <person name="Zwiers L.-H."/>
            <person name="Turgeon B."/>
            <person name="Goodwin S."/>
            <person name="Spatafora J."/>
            <person name="Crous P."/>
            <person name="Grigoriev I."/>
        </authorList>
    </citation>
    <scope>NUCLEOTIDE SEQUENCE</scope>
    <source>
        <strain evidence="1">CBS 627.86</strain>
    </source>
</reference>
<dbReference type="Pfam" id="PF11951">
    <property type="entry name" value="Fungal_trans_2"/>
    <property type="match status" value="1"/>
</dbReference>
<evidence type="ECO:0008006" key="3">
    <source>
        <dbReference type="Google" id="ProtNLM"/>
    </source>
</evidence>
<gene>
    <name evidence="1" type="ORF">BDV96DRAFT_189386</name>
</gene>
<dbReference type="InterPro" id="IPR021858">
    <property type="entry name" value="Fun_TF"/>
</dbReference>
<dbReference type="EMBL" id="ML977335">
    <property type="protein sequence ID" value="KAF2111233.1"/>
    <property type="molecule type" value="Genomic_DNA"/>
</dbReference>
<dbReference type="AlphaFoldDB" id="A0A6A5YWJ9"/>